<dbReference type="InterPro" id="IPR037802">
    <property type="entry name" value="SGF29"/>
</dbReference>
<evidence type="ECO:0000256" key="1">
    <source>
        <dbReference type="SAM" id="MobiDB-lite"/>
    </source>
</evidence>
<gene>
    <name evidence="3" type="ORF">CANINC_000831</name>
</gene>
<feature type="region of interest" description="Disordered" evidence="1">
    <location>
        <begin position="108"/>
        <end position="167"/>
    </location>
</feature>
<dbReference type="OrthoDB" id="10265994at2759"/>
<accession>A0A4T0X541</accession>
<proteinExistence type="predicted"/>
<feature type="compositionally biased region" description="Low complexity" evidence="1">
    <location>
        <begin position="137"/>
        <end position="150"/>
    </location>
</feature>
<dbReference type="CDD" id="cd20393">
    <property type="entry name" value="Tudor_SGF29_rpt1"/>
    <property type="match status" value="1"/>
</dbReference>
<protein>
    <recommendedName>
        <fullName evidence="2">SGF29 C-terminal domain-containing protein</fullName>
    </recommendedName>
</protein>
<sequence>MQKIQSLLEESALTLLGPDAFRVSKSRAVPKHEHNRRGVIGKGRRRLTDELNTDITDQHNSTDHLRRVENTRRLVNALSKDSLLTLDASLKEALSRLEQLLNSNATETASLPSIETQSLKREFDERPVRGRGRPQGSVSKSNTSVSSPTTAKKTNVNANPTTTSKTPTTEKLITIGARYGYPAPPPLSTYNGKFGRSVYSSPYNPSAPILPNSQVAYAKGGPGGADEWILCRVLRVLSETRFEIQDPEPDAAHPQGQVFRATSREVLLVPLQLPEASALDRLKPYKTGSKVLAQYPETTTFYRAEVIETRGNTCMLRFEGEDDVDKLTPVERVFVLPYPER</sequence>
<dbReference type="PANTHER" id="PTHR21539:SF0">
    <property type="entry name" value="SAGA-ASSOCIATED FACTOR 29"/>
    <property type="match status" value="1"/>
</dbReference>
<dbReference type="Pfam" id="PF07039">
    <property type="entry name" value="SGF29_Tudor"/>
    <property type="match status" value="1"/>
</dbReference>
<dbReference type="EMBL" id="SELW01000139">
    <property type="protein sequence ID" value="TID30586.1"/>
    <property type="molecule type" value="Genomic_DNA"/>
</dbReference>
<evidence type="ECO:0000313" key="3">
    <source>
        <dbReference type="EMBL" id="TID30586.1"/>
    </source>
</evidence>
<dbReference type="AlphaFoldDB" id="A0A4T0X541"/>
<evidence type="ECO:0000313" key="4">
    <source>
        <dbReference type="Proteomes" id="UP000307173"/>
    </source>
</evidence>
<organism evidence="3 4">
    <name type="scientific">Pichia inconspicua</name>
    <dbReference type="NCBI Taxonomy" id="52247"/>
    <lineage>
        <taxon>Eukaryota</taxon>
        <taxon>Fungi</taxon>
        <taxon>Dikarya</taxon>
        <taxon>Ascomycota</taxon>
        <taxon>Saccharomycotina</taxon>
        <taxon>Pichiomycetes</taxon>
        <taxon>Pichiales</taxon>
        <taxon>Pichiaceae</taxon>
        <taxon>Pichia</taxon>
    </lineage>
</organism>
<dbReference type="Gene3D" id="2.30.30.140">
    <property type="match status" value="1"/>
</dbReference>
<dbReference type="PROSITE" id="PS51518">
    <property type="entry name" value="SGF29_C"/>
    <property type="match status" value="1"/>
</dbReference>
<feature type="compositionally biased region" description="Basic and acidic residues" evidence="1">
    <location>
        <begin position="118"/>
        <end position="128"/>
    </location>
</feature>
<keyword evidence="4" id="KW-1185">Reference proteome</keyword>
<evidence type="ECO:0000259" key="2">
    <source>
        <dbReference type="PROSITE" id="PS51518"/>
    </source>
</evidence>
<feature type="compositionally biased region" description="Polar residues" evidence="1">
    <location>
        <begin position="108"/>
        <end position="117"/>
    </location>
</feature>
<dbReference type="Proteomes" id="UP000307173">
    <property type="component" value="Unassembled WGS sequence"/>
</dbReference>
<reference evidence="3 4" key="1">
    <citation type="journal article" date="2019" name="Front. Genet.">
        <title>Whole-Genome Sequencing of the Opportunistic Yeast Pathogen Candida inconspicua Uncovers Its Hybrid Origin.</title>
        <authorList>
            <person name="Mixao V."/>
            <person name="Hansen A.P."/>
            <person name="Saus E."/>
            <person name="Boekhout T."/>
            <person name="Lass-Florl C."/>
            <person name="Gabaldon T."/>
        </authorList>
    </citation>
    <scope>NUCLEOTIDE SEQUENCE [LARGE SCALE GENOMIC DNA]</scope>
    <source>
        <strain evidence="3 4">CBS 180</strain>
    </source>
</reference>
<dbReference type="GO" id="GO:0000124">
    <property type="term" value="C:SAGA complex"/>
    <property type="evidence" value="ECO:0007669"/>
    <property type="project" value="InterPro"/>
</dbReference>
<dbReference type="PANTHER" id="PTHR21539">
    <property type="entry name" value="SAGA-ASSOCIATED FACTOR 29"/>
    <property type="match status" value="1"/>
</dbReference>
<dbReference type="InterPro" id="IPR010750">
    <property type="entry name" value="SGF29_tudor-like_dom"/>
</dbReference>
<feature type="domain" description="SGF29 C-terminal" evidence="2">
    <location>
        <begin position="205"/>
        <end position="341"/>
    </location>
</feature>
<dbReference type="InterPro" id="IPR047288">
    <property type="entry name" value="Tudor_SGF29_rpt1"/>
</dbReference>
<name>A0A4T0X541_9ASCO</name>
<dbReference type="STRING" id="52247.A0A4T0X541"/>
<comment type="caution">
    <text evidence="3">The sequence shown here is derived from an EMBL/GenBank/DDBJ whole genome shotgun (WGS) entry which is preliminary data.</text>
</comment>